<dbReference type="NCBIfam" id="TIGR02532">
    <property type="entry name" value="IV_pilin_GFxxxE"/>
    <property type="match status" value="1"/>
</dbReference>
<evidence type="ECO:0000313" key="6">
    <source>
        <dbReference type="Proteomes" id="UP000284002"/>
    </source>
</evidence>
<keyword evidence="2" id="KW-0488">Methylation</keyword>
<protein>
    <recommendedName>
        <fullName evidence="3">Pilin</fullName>
    </recommendedName>
</protein>
<dbReference type="InterPro" id="IPR012902">
    <property type="entry name" value="N_methyl_site"/>
</dbReference>
<keyword evidence="4" id="KW-0812">Transmembrane</keyword>
<evidence type="ECO:0000256" key="3">
    <source>
        <dbReference type="ARBA" id="ARBA00029638"/>
    </source>
</evidence>
<comment type="similarity">
    <text evidence="1">Belongs to the N-Me-Phe pilin family.</text>
</comment>
<dbReference type="Pfam" id="PF07963">
    <property type="entry name" value="N_methyl"/>
    <property type="match status" value="1"/>
</dbReference>
<keyword evidence="4" id="KW-1133">Transmembrane helix</keyword>
<dbReference type="SUPFAM" id="SSF54523">
    <property type="entry name" value="Pili subunits"/>
    <property type="match status" value="1"/>
</dbReference>
<accession>A0A423HXE5</accession>
<evidence type="ECO:0000256" key="1">
    <source>
        <dbReference type="ARBA" id="ARBA00005233"/>
    </source>
</evidence>
<dbReference type="PANTHER" id="PTHR30093:SF34">
    <property type="entry name" value="PREPILIN PEPTIDASE-DEPENDENT PROTEIN D"/>
    <property type="match status" value="1"/>
</dbReference>
<dbReference type="GO" id="GO:0007155">
    <property type="term" value="P:cell adhesion"/>
    <property type="evidence" value="ECO:0007669"/>
    <property type="project" value="InterPro"/>
</dbReference>
<reference evidence="5 6" key="1">
    <citation type="submission" date="2016-10" db="EMBL/GenBank/DDBJ databases">
        <title>Comparative genome analysis of multiple Pseudomonas spp. focuses on biocontrol and plant growth promoting traits.</title>
        <authorList>
            <person name="Tao X.-Y."/>
            <person name="Taylor C.G."/>
        </authorList>
    </citation>
    <scope>NUCLEOTIDE SEQUENCE [LARGE SCALE GENOMIC DNA]</scope>
    <source>
        <strain evidence="5 6">36C6</strain>
    </source>
</reference>
<dbReference type="InterPro" id="IPR001082">
    <property type="entry name" value="Pilin"/>
</dbReference>
<dbReference type="AlphaFoldDB" id="A0A423HXE5"/>
<keyword evidence="4" id="KW-0472">Membrane</keyword>
<dbReference type="Pfam" id="PF00114">
    <property type="entry name" value="Pilin"/>
    <property type="match status" value="1"/>
</dbReference>
<dbReference type="EMBL" id="MOBM01000008">
    <property type="protein sequence ID" value="RON17879.1"/>
    <property type="molecule type" value="Genomic_DNA"/>
</dbReference>
<proteinExistence type="inferred from homology"/>
<feature type="transmembrane region" description="Helical" evidence="4">
    <location>
        <begin position="6"/>
        <end position="27"/>
    </location>
</feature>
<comment type="caution">
    <text evidence="5">The sequence shown here is derived from an EMBL/GenBank/DDBJ whole genome shotgun (WGS) entry which is preliminary data.</text>
</comment>
<dbReference type="InterPro" id="IPR045584">
    <property type="entry name" value="Pilin-like"/>
</dbReference>
<evidence type="ECO:0000313" key="5">
    <source>
        <dbReference type="EMBL" id="RON17879.1"/>
    </source>
</evidence>
<name>A0A423HXE5_9PSED</name>
<evidence type="ECO:0000256" key="4">
    <source>
        <dbReference type="SAM" id="Phobius"/>
    </source>
</evidence>
<dbReference type="Gene3D" id="3.30.700.10">
    <property type="entry name" value="Glycoprotein, Type 4 Pilin"/>
    <property type="match status" value="1"/>
</dbReference>
<evidence type="ECO:0000256" key="2">
    <source>
        <dbReference type="ARBA" id="ARBA00022481"/>
    </source>
</evidence>
<dbReference type="GO" id="GO:0009289">
    <property type="term" value="C:pilus"/>
    <property type="evidence" value="ECO:0007669"/>
    <property type="project" value="InterPro"/>
</dbReference>
<dbReference type="PANTHER" id="PTHR30093">
    <property type="entry name" value="GENERAL SECRETION PATHWAY PROTEIN G"/>
    <property type="match status" value="1"/>
</dbReference>
<sequence>MKNQNGFTLIELLIVVAIIGILATFALPQYSKYQARAKVTAAVAEISALKVPFEDVINQGTDIAAPAGIGAASATTGNCTITATGTASSGVGSIGCTILNAPGPVLGKTVTLSRTLAGGWACTTNVDAEYAPKGCPPTPAS</sequence>
<organism evidence="5 6">
    <name type="scientific">Pseudomonas frederiksbergensis</name>
    <dbReference type="NCBI Taxonomy" id="104087"/>
    <lineage>
        <taxon>Bacteria</taxon>
        <taxon>Pseudomonadati</taxon>
        <taxon>Pseudomonadota</taxon>
        <taxon>Gammaproteobacteria</taxon>
        <taxon>Pseudomonadales</taxon>
        <taxon>Pseudomonadaceae</taxon>
        <taxon>Pseudomonas</taxon>
    </lineage>
</organism>
<dbReference type="RefSeq" id="WP_123357384.1">
    <property type="nucleotide sequence ID" value="NZ_MOBM01000008.1"/>
</dbReference>
<dbReference type="Proteomes" id="UP000284002">
    <property type="component" value="Unassembled WGS sequence"/>
</dbReference>
<gene>
    <name evidence="5" type="ORF">BK662_06115</name>
</gene>